<keyword evidence="11" id="KW-1185">Reference proteome</keyword>
<accession>A0ABW1U4D7</accession>
<dbReference type="NCBIfam" id="NF006875">
    <property type="entry name" value="PRK09372.1"/>
    <property type="match status" value="1"/>
</dbReference>
<dbReference type="Gene3D" id="3.50.30.40">
    <property type="entry name" value="Ribonuclease E inhibitor RraA/RraA-like"/>
    <property type="match status" value="1"/>
</dbReference>
<dbReference type="InterPro" id="IPR005493">
    <property type="entry name" value="RraA/RraA-like"/>
</dbReference>
<dbReference type="InterPro" id="IPR036704">
    <property type="entry name" value="RraA/RraA-like_sf"/>
</dbReference>
<gene>
    <name evidence="10" type="primary">rraA</name>
    <name evidence="10" type="ORF">ACFQND_24445</name>
</gene>
<dbReference type="EMBL" id="JBHSRS010000084">
    <property type="protein sequence ID" value="MFC6284385.1"/>
    <property type="molecule type" value="Genomic_DNA"/>
</dbReference>
<proteinExistence type="inferred from homology"/>
<evidence type="ECO:0000313" key="11">
    <source>
        <dbReference type="Proteomes" id="UP001596270"/>
    </source>
</evidence>
<dbReference type="Pfam" id="PF03737">
    <property type="entry name" value="RraA-like"/>
    <property type="match status" value="1"/>
</dbReference>
<comment type="catalytic activity">
    <reaction evidence="1 9">
        <text>4-hydroxy-4-methyl-2-oxoglutarate = 2 pyruvate</text>
        <dbReference type="Rhea" id="RHEA:22748"/>
        <dbReference type="ChEBI" id="CHEBI:15361"/>
        <dbReference type="ChEBI" id="CHEBI:58276"/>
        <dbReference type="EC" id="4.1.3.17"/>
    </reaction>
</comment>
<reference evidence="11" key="1">
    <citation type="journal article" date="2019" name="Int. J. Syst. Evol. Microbiol.">
        <title>The Global Catalogue of Microorganisms (GCM) 10K type strain sequencing project: providing services to taxonomists for standard genome sequencing and annotation.</title>
        <authorList>
            <consortium name="The Broad Institute Genomics Platform"/>
            <consortium name="The Broad Institute Genome Sequencing Center for Infectious Disease"/>
            <person name="Wu L."/>
            <person name="Ma J."/>
        </authorList>
    </citation>
    <scope>NUCLEOTIDE SEQUENCE [LARGE SCALE GENOMIC DNA]</scope>
    <source>
        <strain evidence="11">CCUG 39402</strain>
    </source>
</reference>
<evidence type="ECO:0000256" key="4">
    <source>
        <dbReference type="ARBA" id="ARBA00011233"/>
    </source>
</evidence>
<dbReference type="RefSeq" id="WP_371440049.1">
    <property type="nucleotide sequence ID" value="NZ_JBHSRS010000084.1"/>
</dbReference>
<dbReference type="Proteomes" id="UP001596270">
    <property type="component" value="Unassembled WGS sequence"/>
</dbReference>
<evidence type="ECO:0000313" key="10">
    <source>
        <dbReference type="EMBL" id="MFC6284385.1"/>
    </source>
</evidence>
<dbReference type="PANTHER" id="PTHR33254">
    <property type="entry name" value="4-HYDROXY-4-METHYL-2-OXOGLUTARATE ALDOLASE 3-RELATED"/>
    <property type="match status" value="1"/>
</dbReference>
<dbReference type="EC" id="4.1.3.17" evidence="9"/>
<protein>
    <recommendedName>
        <fullName evidence="9">4-hydroxy-4-methyl-2-oxoglutarate aldolase</fullName>
        <shortName evidence="9">HMG aldolase</shortName>
        <ecNumber evidence="9">4.1.1.112</ecNumber>
        <ecNumber evidence="9">4.1.3.17</ecNumber>
    </recommendedName>
    <alternativeName>
        <fullName evidence="9">Oxaloacetate decarboxylase</fullName>
    </alternativeName>
</protein>
<evidence type="ECO:0000256" key="2">
    <source>
        <dbReference type="ARBA" id="ARBA00001968"/>
    </source>
</evidence>
<evidence type="ECO:0000256" key="7">
    <source>
        <dbReference type="ARBA" id="ARBA00025046"/>
    </source>
</evidence>
<keyword evidence="5 9" id="KW-0479">Metal-binding</keyword>
<dbReference type="EC" id="4.1.1.112" evidence="9"/>
<sequence length="161" mass="17407">MFSTANLSDANLDAKVCDLQLRNFGGRDYFFGPCFPLRVEQDHRPVDEMVSTPGEGRVLVVDSGGSLRIGVFGDRLAAIAVRNGWAGVIVHGAIRDTVKLKTLDLGVKALGVTALRSREPKASVKGEPVEFGDARFEAGDWIYCDQDAVLVSKVKLDLKTG</sequence>
<comment type="catalytic activity">
    <reaction evidence="8 9">
        <text>oxaloacetate + H(+) = pyruvate + CO2</text>
        <dbReference type="Rhea" id="RHEA:15641"/>
        <dbReference type="ChEBI" id="CHEBI:15361"/>
        <dbReference type="ChEBI" id="CHEBI:15378"/>
        <dbReference type="ChEBI" id="CHEBI:16452"/>
        <dbReference type="ChEBI" id="CHEBI:16526"/>
        <dbReference type="EC" id="4.1.1.112"/>
    </reaction>
</comment>
<comment type="subunit">
    <text evidence="4 9">Homotrimer.</text>
</comment>
<dbReference type="PANTHER" id="PTHR33254:SF4">
    <property type="entry name" value="4-HYDROXY-4-METHYL-2-OXOGLUTARATE ALDOLASE 3-RELATED"/>
    <property type="match status" value="1"/>
</dbReference>
<dbReference type="SUPFAM" id="SSF89562">
    <property type="entry name" value="RraA-like"/>
    <property type="match status" value="1"/>
</dbReference>
<dbReference type="NCBIfam" id="TIGR01935">
    <property type="entry name" value="NOT-MenG"/>
    <property type="match status" value="1"/>
</dbReference>
<comment type="similarity">
    <text evidence="3 9">Belongs to the class II aldolase/RraA-like family.</text>
</comment>
<name>A0ABW1U4D7_9BURK</name>
<evidence type="ECO:0000256" key="6">
    <source>
        <dbReference type="ARBA" id="ARBA00023239"/>
    </source>
</evidence>
<evidence type="ECO:0000256" key="8">
    <source>
        <dbReference type="ARBA" id="ARBA00047973"/>
    </source>
</evidence>
<keyword evidence="6 9" id="KW-0456">Lyase</keyword>
<organism evidence="10 11">
    <name type="scientific">Polaromonas aquatica</name>
    <dbReference type="NCBI Taxonomy" id="332657"/>
    <lineage>
        <taxon>Bacteria</taxon>
        <taxon>Pseudomonadati</taxon>
        <taxon>Pseudomonadota</taxon>
        <taxon>Betaproteobacteria</taxon>
        <taxon>Burkholderiales</taxon>
        <taxon>Comamonadaceae</taxon>
        <taxon>Polaromonas</taxon>
    </lineage>
</organism>
<comment type="function">
    <text evidence="7 9">Catalyzes the aldol cleavage of 4-hydroxy-4-methyl-2-oxoglutarate (HMG) into 2 molecules of pyruvate. Also contains a secondary oxaloacetate (OAA) decarboxylase activity due to the common pyruvate enolate transition state formed following C-C bond cleavage in the retro-aldol and decarboxylation reactions.</text>
</comment>
<dbReference type="CDD" id="cd16841">
    <property type="entry name" value="RraA_family"/>
    <property type="match status" value="1"/>
</dbReference>
<evidence type="ECO:0000256" key="5">
    <source>
        <dbReference type="ARBA" id="ARBA00022723"/>
    </source>
</evidence>
<evidence type="ECO:0000256" key="9">
    <source>
        <dbReference type="RuleBase" id="RU004338"/>
    </source>
</evidence>
<dbReference type="InterPro" id="IPR010203">
    <property type="entry name" value="RraA"/>
</dbReference>
<evidence type="ECO:0000256" key="1">
    <source>
        <dbReference type="ARBA" id="ARBA00001342"/>
    </source>
</evidence>
<evidence type="ECO:0000256" key="3">
    <source>
        <dbReference type="ARBA" id="ARBA00008621"/>
    </source>
</evidence>
<comment type="caution">
    <text evidence="10">The sequence shown here is derived from an EMBL/GenBank/DDBJ whole genome shotgun (WGS) entry which is preliminary data.</text>
</comment>
<comment type="cofactor">
    <cofactor evidence="2 9">
        <name>a divalent metal cation</name>
        <dbReference type="ChEBI" id="CHEBI:60240"/>
    </cofactor>
</comment>